<keyword evidence="3" id="KW-1185">Reference proteome</keyword>
<gene>
    <name evidence="2" type="ORF">B0T14DRAFT_570781</name>
</gene>
<reference evidence="2" key="1">
    <citation type="submission" date="2023-06" db="EMBL/GenBank/DDBJ databases">
        <title>Genome-scale phylogeny and comparative genomics of the fungal order Sordariales.</title>
        <authorList>
            <consortium name="Lawrence Berkeley National Laboratory"/>
            <person name="Hensen N."/>
            <person name="Bonometti L."/>
            <person name="Westerberg I."/>
            <person name="Brannstrom I.O."/>
            <person name="Guillou S."/>
            <person name="Cros-Aarteil S."/>
            <person name="Calhoun S."/>
            <person name="Haridas S."/>
            <person name="Kuo A."/>
            <person name="Mondo S."/>
            <person name="Pangilinan J."/>
            <person name="Riley R."/>
            <person name="Labutti K."/>
            <person name="Andreopoulos B."/>
            <person name="Lipzen A."/>
            <person name="Chen C."/>
            <person name="Yanf M."/>
            <person name="Daum C."/>
            <person name="Ng V."/>
            <person name="Clum A."/>
            <person name="Steindorff A."/>
            <person name="Ohm R."/>
            <person name="Martin F."/>
            <person name="Silar P."/>
            <person name="Natvig D."/>
            <person name="Lalanne C."/>
            <person name="Gautier V."/>
            <person name="Ament-Velasquez S.L."/>
            <person name="Kruys A."/>
            <person name="Hutchinson M.I."/>
            <person name="Powell A.J."/>
            <person name="Barry K."/>
            <person name="Miller A.N."/>
            <person name="Grigoriev I.V."/>
            <person name="Debuchy R."/>
            <person name="Gladieux P."/>
            <person name="Thoren M.H."/>
            <person name="Johannesson H."/>
        </authorList>
    </citation>
    <scope>NUCLEOTIDE SEQUENCE</scope>
    <source>
        <strain evidence="2">CBS 606.72</strain>
    </source>
</reference>
<comment type="caution">
    <text evidence="2">The sequence shown here is derived from an EMBL/GenBank/DDBJ whole genome shotgun (WGS) entry which is preliminary data.</text>
</comment>
<name>A0AA39TKQ3_9PEZI</name>
<organism evidence="2 3">
    <name type="scientific">Immersiella caudata</name>
    <dbReference type="NCBI Taxonomy" id="314043"/>
    <lineage>
        <taxon>Eukaryota</taxon>
        <taxon>Fungi</taxon>
        <taxon>Dikarya</taxon>
        <taxon>Ascomycota</taxon>
        <taxon>Pezizomycotina</taxon>
        <taxon>Sordariomycetes</taxon>
        <taxon>Sordariomycetidae</taxon>
        <taxon>Sordariales</taxon>
        <taxon>Lasiosphaeriaceae</taxon>
        <taxon>Immersiella</taxon>
    </lineage>
</organism>
<keyword evidence="1" id="KW-0472">Membrane</keyword>
<dbReference type="AlphaFoldDB" id="A0AA39TKQ3"/>
<accession>A0AA39TKQ3</accession>
<dbReference type="EMBL" id="JAULSU010000007">
    <property type="protein sequence ID" value="KAK0610849.1"/>
    <property type="molecule type" value="Genomic_DNA"/>
</dbReference>
<sequence>MASSSLQLVIKSDAQRHDILFCHLSQLRGLLVPLDYQTGSSMMFLRTLIAALALILGAHAAIIDFFQDSNCTVPAGNRNLWDNSCAQTGAFESVRITYPGGSDQHISCYSRNACAGDITSSCLDATSVGVCVSAYNDAGASNAISSYAGTCSTPLGPPGGPREKKEFQA</sequence>
<dbReference type="Proteomes" id="UP001175000">
    <property type="component" value="Unassembled WGS sequence"/>
</dbReference>
<proteinExistence type="predicted"/>
<keyword evidence="1" id="KW-0812">Transmembrane</keyword>
<feature type="transmembrane region" description="Helical" evidence="1">
    <location>
        <begin position="43"/>
        <end position="62"/>
    </location>
</feature>
<evidence type="ECO:0000313" key="2">
    <source>
        <dbReference type="EMBL" id="KAK0610849.1"/>
    </source>
</evidence>
<evidence type="ECO:0000256" key="1">
    <source>
        <dbReference type="SAM" id="Phobius"/>
    </source>
</evidence>
<protein>
    <submittedName>
        <fullName evidence="2">Uncharacterized protein</fullName>
    </submittedName>
</protein>
<keyword evidence="1" id="KW-1133">Transmembrane helix</keyword>
<evidence type="ECO:0000313" key="3">
    <source>
        <dbReference type="Proteomes" id="UP001175000"/>
    </source>
</evidence>